<keyword evidence="14" id="KW-1185">Reference proteome</keyword>
<evidence type="ECO:0000256" key="3">
    <source>
        <dbReference type="ARBA" id="ARBA00022723"/>
    </source>
</evidence>
<evidence type="ECO:0000256" key="2">
    <source>
        <dbReference type="ARBA" id="ARBA00007983"/>
    </source>
</evidence>
<comment type="cofactor">
    <cofactor evidence="1">
        <name>Cu cation</name>
        <dbReference type="ChEBI" id="CHEBI:23378"/>
    </cofactor>
</comment>
<dbReference type="PANTHER" id="PTHR10638:SF20">
    <property type="entry name" value="AMINE OXIDASE"/>
    <property type="match status" value="1"/>
</dbReference>
<dbReference type="InterPro" id="IPR000269">
    <property type="entry name" value="Cu_amine_oxidase"/>
</dbReference>
<evidence type="ECO:0000259" key="11">
    <source>
        <dbReference type="Pfam" id="PF01179"/>
    </source>
</evidence>
<sequence length="933" mass="104409">MGRWPLGLAKLSISIPAAAFNSLNSLTRSKQLANVIAKEVAARPRNRGARVNTPTPPLNCSTSHSTMPDKDDVNQPLLKDEASADLDREALVPPRQPRRLLRWLAAAIVAFVVIEAAVVNHVRPDSASLAGNLNTCAPPDAVSIKAPRTNLWKNLSVKEAVDLKKWLSDPARSLNLTDSELALDTDNFIHLVENYPPPKASALAHLHDPKEVVDRYARAIINHGPAEKIVDYLVGPLPPSNKTTIRPLTEIYHAPIPHNARTTFNYAVLAEMIVDMLSPVDDITRDLFNVSALDGTVSVSATMPLSYDGTWRRTWVQLKRNVPGGWLHPLDFNFLVDMTGTDVSKYHILVYVHNGKMYRGVDELRAAFERGELRRMEDWDGSDWATRAIKGKRRDLDDRAGPRTVQSDGARYRADVDEGYVTWMGWSMYLSFERDMGLHLWDIRFKDERIIYELAPQEAMAQYSGSDPHQASTVWLDRAFGMGGNVREVILGYDCPHHALLLNATVHEMGSSNRRNAICVFEREAGRPLSRHTGKAKNEMGAVKGYELVVRTVSTVGNYDYIFDQVFGLDGTIEVRVSASGYLQGGVWNDKQAPYGHQLRPGSMGSLHDHIINYKIDFDVLGTNNSFMKVSLEQEKLAEEWFEVDGWGPVTQTKIVRTHVEEEALFQYPANMEGAYVVVNEDEHNAWGNPRGYALHPGPLCRLTNLDAKRTENSVNWAKHHLAVSRRHDNEPSSSSMWNGNLPGAPPVNFYKFFNNESLAQQDLVVWVNLGTHHLPRAEDAPNTLTNVATSYILLVPWNFNDNDASLDSRNSVLLNNDGKAWKIEEAARQPHCVVPPEPRLTYTGLEAWRDDGTPYSPVEIGELRTHGESDGVRRVTKAHAWNRGRWRTEGREGSTTNGAGDVALDDTDSSTQHGQRQARVVRKRLEARGNGY</sequence>
<evidence type="ECO:0000256" key="7">
    <source>
        <dbReference type="PIRSR" id="PIRSR600269-50"/>
    </source>
</evidence>
<dbReference type="InterPro" id="IPR015328">
    <property type="entry name" value="DUF1965"/>
</dbReference>
<comment type="cofactor">
    <cofactor evidence="9">
        <name>Cu cation</name>
        <dbReference type="ChEBI" id="CHEBI:23378"/>
    </cofactor>
    <text evidence="9">Contains 1 topaquinone per subunit.</text>
</comment>
<dbReference type="EC" id="1.4.3.-" evidence="9"/>
<dbReference type="AlphaFoldDB" id="A0A427XQ63"/>
<dbReference type="InterPro" id="IPR049948">
    <property type="entry name" value="Cu_Am_ox_TPQ-bd"/>
</dbReference>
<dbReference type="PRINTS" id="PR00766">
    <property type="entry name" value="CUDAOXIDASE"/>
</dbReference>
<protein>
    <recommendedName>
        <fullName evidence="9">Amine oxidase</fullName>
        <ecNumber evidence="9">1.4.3.-</ecNumber>
    </recommendedName>
</protein>
<dbReference type="Pfam" id="PF01179">
    <property type="entry name" value="Cu_amine_oxid"/>
    <property type="match status" value="1"/>
</dbReference>
<accession>A0A427XQ63</accession>
<dbReference type="STRING" id="105984.A0A427XQ63"/>
<keyword evidence="5 9" id="KW-0560">Oxidoreductase</keyword>
<evidence type="ECO:0000313" key="13">
    <source>
        <dbReference type="EMBL" id="RSH80982.1"/>
    </source>
</evidence>
<dbReference type="Gene3D" id="3.10.450.40">
    <property type="match status" value="2"/>
</dbReference>
<evidence type="ECO:0000313" key="14">
    <source>
        <dbReference type="Proteomes" id="UP000279236"/>
    </source>
</evidence>
<feature type="domain" description="Copper amine oxidase catalytic" evidence="11">
    <location>
        <begin position="403"/>
        <end position="806"/>
    </location>
</feature>
<dbReference type="InterPro" id="IPR015798">
    <property type="entry name" value="Cu_amine_oxidase_C"/>
</dbReference>
<evidence type="ECO:0000256" key="8">
    <source>
        <dbReference type="PIRSR" id="PIRSR600269-51"/>
    </source>
</evidence>
<dbReference type="GO" id="GO:0048038">
    <property type="term" value="F:quinone binding"/>
    <property type="evidence" value="ECO:0007669"/>
    <property type="project" value="InterPro"/>
</dbReference>
<name>A0A427XQ63_9TREE</name>
<keyword evidence="3 9" id="KW-0479">Metal-binding</keyword>
<evidence type="ECO:0000256" key="9">
    <source>
        <dbReference type="RuleBase" id="RU000672"/>
    </source>
</evidence>
<feature type="region of interest" description="Disordered" evidence="10">
    <location>
        <begin position="886"/>
        <end position="920"/>
    </location>
</feature>
<keyword evidence="6 9" id="KW-0186">Copper</keyword>
<evidence type="ECO:0000256" key="6">
    <source>
        <dbReference type="ARBA" id="ARBA00023008"/>
    </source>
</evidence>
<keyword evidence="4 7" id="KW-0801">TPQ</keyword>
<evidence type="ECO:0000256" key="1">
    <source>
        <dbReference type="ARBA" id="ARBA00001935"/>
    </source>
</evidence>
<dbReference type="Pfam" id="PF09248">
    <property type="entry name" value="DUF1965"/>
    <property type="match status" value="1"/>
</dbReference>
<evidence type="ECO:0000256" key="10">
    <source>
        <dbReference type="SAM" id="MobiDB-lite"/>
    </source>
</evidence>
<comment type="caution">
    <text evidence="13">The sequence shown here is derived from an EMBL/GenBank/DDBJ whole genome shotgun (WGS) entry which is preliminary data.</text>
</comment>
<feature type="active site" description="Schiff-base intermediate with substrate; via topaquinone" evidence="7">
    <location>
        <position position="559"/>
    </location>
</feature>
<feature type="domain" description="DUF1965" evidence="12">
    <location>
        <begin position="327"/>
        <end position="386"/>
    </location>
</feature>
<dbReference type="GO" id="GO:0005507">
    <property type="term" value="F:copper ion binding"/>
    <property type="evidence" value="ECO:0007669"/>
    <property type="project" value="InterPro"/>
</dbReference>
<gene>
    <name evidence="13" type="ORF">EHS24_008413</name>
</gene>
<feature type="modified residue" description="2',4',5'-topaquinone" evidence="8">
    <location>
        <position position="559"/>
    </location>
</feature>
<dbReference type="SUPFAM" id="SSF49998">
    <property type="entry name" value="Amine oxidase catalytic domain"/>
    <property type="match status" value="1"/>
</dbReference>
<dbReference type="GeneID" id="39592956"/>
<evidence type="ECO:0000256" key="4">
    <source>
        <dbReference type="ARBA" id="ARBA00022772"/>
    </source>
</evidence>
<feature type="active site" description="Proton acceptor" evidence="7">
    <location>
        <position position="477"/>
    </location>
</feature>
<dbReference type="GO" id="GO:0005886">
    <property type="term" value="C:plasma membrane"/>
    <property type="evidence" value="ECO:0007669"/>
    <property type="project" value="TreeGrafter"/>
</dbReference>
<organism evidence="13 14">
    <name type="scientific">Apiotrichum porosum</name>
    <dbReference type="NCBI Taxonomy" id="105984"/>
    <lineage>
        <taxon>Eukaryota</taxon>
        <taxon>Fungi</taxon>
        <taxon>Dikarya</taxon>
        <taxon>Basidiomycota</taxon>
        <taxon>Agaricomycotina</taxon>
        <taxon>Tremellomycetes</taxon>
        <taxon>Trichosporonales</taxon>
        <taxon>Trichosporonaceae</taxon>
        <taxon>Apiotrichum</taxon>
    </lineage>
</organism>
<dbReference type="SUPFAM" id="SSF54416">
    <property type="entry name" value="Amine oxidase N-terminal region"/>
    <property type="match status" value="2"/>
</dbReference>
<dbReference type="GO" id="GO:0009308">
    <property type="term" value="P:amine metabolic process"/>
    <property type="evidence" value="ECO:0007669"/>
    <property type="project" value="UniProtKB-UniRule"/>
</dbReference>
<dbReference type="PANTHER" id="PTHR10638">
    <property type="entry name" value="COPPER AMINE OXIDASE"/>
    <property type="match status" value="1"/>
</dbReference>
<dbReference type="OrthoDB" id="3341590at2759"/>
<dbReference type="PROSITE" id="PS01164">
    <property type="entry name" value="COPPER_AMINE_OXID_1"/>
    <property type="match status" value="1"/>
</dbReference>
<dbReference type="Gene3D" id="2.70.98.20">
    <property type="entry name" value="Copper amine oxidase, catalytic domain"/>
    <property type="match status" value="1"/>
</dbReference>
<dbReference type="InterPro" id="IPR036460">
    <property type="entry name" value="Cu_amine_oxidase_C_sf"/>
</dbReference>
<proteinExistence type="inferred from homology"/>
<dbReference type="EMBL" id="RSCE01000007">
    <property type="protein sequence ID" value="RSH80982.1"/>
    <property type="molecule type" value="Genomic_DNA"/>
</dbReference>
<evidence type="ECO:0000259" key="12">
    <source>
        <dbReference type="Pfam" id="PF09248"/>
    </source>
</evidence>
<dbReference type="Proteomes" id="UP000279236">
    <property type="component" value="Unassembled WGS sequence"/>
</dbReference>
<feature type="region of interest" description="Disordered" evidence="10">
    <location>
        <begin position="45"/>
        <end position="74"/>
    </location>
</feature>
<reference evidence="13 14" key="1">
    <citation type="submission" date="2018-11" db="EMBL/GenBank/DDBJ databases">
        <title>Genome sequence of Apiotrichum porosum DSM 27194.</title>
        <authorList>
            <person name="Aliyu H."/>
            <person name="Gorte O."/>
            <person name="Ochsenreither K."/>
        </authorList>
    </citation>
    <scope>NUCLEOTIDE SEQUENCE [LARGE SCALE GENOMIC DNA]</scope>
    <source>
        <strain evidence="13 14">DSM 27194</strain>
    </source>
</reference>
<dbReference type="GO" id="GO:0008131">
    <property type="term" value="F:primary methylamine oxidase activity"/>
    <property type="evidence" value="ECO:0007669"/>
    <property type="project" value="InterPro"/>
</dbReference>
<comment type="similarity">
    <text evidence="2 9">Belongs to the copper/topaquinone oxidase family.</text>
</comment>
<dbReference type="RefSeq" id="XP_028475701.1">
    <property type="nucleotide sequence ID" value="XM_028623727.1"/>
</dbReference>
<evidence type="ECO:0000256" key="5">
    <source>
        <dbReference type="ARBA" id="ARBA00023002"/>
    </source>
</evidence>
<dbReference type="InterPro" id="IPR016182">
    <property type="entry name" value="Cu_amine_oxidase_N-reg"/>
</dbReference>
<comment type="PTM">
    <text evidence="8 9">Topaquinone (TPQ) is generated by copper-dependent autoxidation of a specific tyrosyl residue.</text>
</comment>